<feature type="domain" description="Methyltransferase" evidence="2">
    <location>
        <begin position="59"/>
        <end position="152"/>
    </location>
</feature>
<gene>
    <name evidence="3" type="ORF">SYV04_23495</name>
</gene>
<dbReference type="CDD" id="cd02440">
    <property type="entry name" value="AdoMet_MTases"/>
    <property type="match status" value="1"/>
</dbReference>
<keyword evidence="4" id="KW-1185">Reference proteome</keyword>
<feature type="region of interest" description="Disordered" evidence="1">
    <location>
        <begin position="1"/>
        <end position="23"/>
    </location>
</feature>
<dbReference type="EMBL" id="JAXIVS010000008">
    <property type="protein sequence ID" value="MDY7229378.1"/>
    <property type="molecule type" value="Genomic_DNA"/>
</dbReference>
<dbReference type="GO" id="GO:0008168">
    <property type="term" value="F:methyltransferase activity"/>
    <property type="evidence" value="ECO:0007669"/>
    <property type="project" value="UniProtKB-KW"/>
</dbReference>
<dbReference type="PANTHER" id="PTHR43591:SF24">
    <property type="entry name" value="2-METHOXY-6-POLYPRENYL-1,4-BENZOQUINOL METHYLASE, MITOCHONDRIAL"/>
    <property type="match status" value="1"/>
</dbReference>
<name>A0ABU5H953_9BACT</name>
<organism evidence="3 4">
    <name type="scientific">Hyalangium rubrum</name>
    <dbReference type="NCBI Taxonomy" id="3103134"/>
    <lineage>
        <taxon>Bacteria</taxon>
        <taxon>Pseudomonadati</taxon>
        <taxon>Myxococcota</taxon>
        <taxon>Myxococcia</taxon>
        <taxon>Myxococcales</taxon>
        <taxon>Cystobacterineae</taxon>
        <taxon>Archangiaceae</taxon>
        <taxon>Hyalangium</taxon>
    </lineage>
</organism>
<dbReference type="Pfam" id="PF13649">
    <property type="entry name" value="Methyltransf_25"/>
    <property type="match status" value="1"/>
</dbReference>
<dbReference type="Gene3D" id="3.40.50.150">
    <property type="entry name" value="Vaccinia Virus protein VP39"/>
    <property type="match status" value="1"/>
</dbReference>
<reference evidence="3 4" key="1">
    <citation type="submission" date="2023-12" db="EMBL/GenBank/DDBJ databases">
        <title>the genome sequence of Hyalangium sp. s54d21.</title>
        <authorList>
            <person name="Zhang X."/>
        </authorList>
    </citation>
    <scope>NUCLEOTIDE SEQUENCE [LARGE SCALE GENOMIC DNA]</scope>
    <source>
        <strain evidence="4">s54d21</strain>
    </source>
</reference>
<protein>
    <submittedName>
        <fullName evidence="3">Methyltransferase domain-containing protein</fullName>
    </submittedName>
</protein>
<sequence>MSAHIPEGEVHPPKSHPPEERAEAWSSAAEAYDDFAEGATRHFAEDAVRLVRLRPGSRVLDVAAGTGVFTFAAARRGAEVLATDFSAGMIEAIGRKCAAQGLTTVKTAVMDGQALTVEDASFDVAASLFGLMFFPEHDRGLRELLRVLKPGGQAVVTTWAPPSRGEMFRLIGSAVMKALPNLPPPSKPPHWAALGDADDLRRRLLSVGFARAHVVSVTHVWTFESPEWLEQRLSSMSPASAGLFEAMNAAQRETFRRALIDDLRERQGEGPFAVTNEGLIAVGTKSSGT</sequence>
<keyword evidence="3" id="KW-0489">Methyltransferase</keyword>
<accession>A0ABU5H953</accession>
<comment type="caution">
    <text evidence="3">The sequence shown here is derived from an EMBL/GenBank/DDBJ whole genome shotgun (WGS) entry which is preliminary data.</text>
</comment>
<evidence type="ECO:0000256" key="1">
    <source>
        <dbReference type="SAM" id="MobiDB-lite"/>
    </source>
</evidence>
<proteinExistence type="predicted"/>
<dbReference type="GO" id="GO:0032259">
    <property type="term" value="P:methylation"/>
    <property type="evidence" value="ECO:0007669"/>
    <property type="project" value="UniProtKB-KW"/>
</dbReference>
<dbReference type="RefSeq" id="WP_321548104.1">
    <property type="nucleotide sequence ID" value="NZ_JAXIVS010000008.1"/>
</dbReference>
<evidence type="ECO:0000259" key="2">
    <source>
        <dbReference type="Pfam" id="PF13649"/>
    </source>
</evidence>
<evidence type="ECO:0000313" key="3">
    <source>
        <dbReference type="EMBL" id="MDY7229378.1"/>
    </source>
</evidence>
<dbReference type="Proteomes" id="UP001291309">
    <property type="component" value="Unassembled WGS sequence"/>
</dbReference>
<dbReference type="SUPFAM" id="SSF53335">
    <property type="entry name" value="S-adenosyl-L-methionine-dependent methyltransferases"/>
    <property type="match status" value="1"/>
</dbReference>
<dbReference type="PANTHER" id="PTHR43591">
    <property type="entry name" value="METHYLTRANSFERASE"/>
    <property type="match status" value="1"/>
</dbReference>
<keyword evidence="3" id="KW-0808">Transferase</keyword>
<dbReference type="InterPro" id="IPR029063">
    <property type="entry name" value="SAM-dependent_MTases_sf"/>
</dbReference>
<dbReference type="InterPro" id="IPR041698">
    <property type="entry name" value="Methyltransf_25"/>
</dbReference>
<evidence type="ECO:0000313" key="4">
    <source>
        <dbReference type="Proteomes" id="UP001291309"/>
    </source>
</evidence>